<dbReference type="Proteomes" id="UP001354931">
    <property type="component" value="Unassembled WGS sequence"/>
</dbReference>
<dbReference type="RefSeq" id="WP_326021872.1">
    <property type="nucleotide sequence ID" value="NZ_JAOZYC010000164.1"/>
</dbReference>
<keyword evidence="2 4" id="KW-0560">Oxidoreductase</keyword>
<evidence type="ECO:0000313" key="8">
    <source>
        <dbReference type="Proteomes" id="UP001354931"/>
    </source>
</evidence>
<proteinExistence type="inferred from homology"/>
<dbReference type="Pfam" id="PF00171">
    <property type="entry name" value="Aldedh"/>
    <property type="match status" value="1"/>
</dbReference>
<dbReference type="SUPFAM" id="SSF53720">
    <property type="entry name" value="ALDH-like"/>
    <property type="match status" value="1"/>
</dbReference>
<evidence type="ECO:0000256" key="3">
    <source>
        <dbReference type="PROSITE-ProRule" id="PRU10007"/>
    </source>
</evidence>
<evidence type="ECO:0000256" key="4">
    <source>
        <dbReference type="RuleBase" id="RU003345"/>
    </source>
</evidence>
<dbReference type="InterPro" id="IPR016162">
    <property type="entry name" value="Ald_DH_N"/>
</dbReference>
<dbReference type="Gene3D" id="3.40.309.10">
    <property type="entry name" value="Aldehyde Dehydrogenase, Chain A, domain 2"/>
    <property type="match status" value="1"/>
</dbReference>
<feature type="region of interest" description="Disordered" evidence="5">
    <location>
        <begin position="485"/>
        <end position="521"/>
    </location>
</feature>
<feature type="domain" description="Aldehyde dehydrogenase" evidence="6">
    <location>
        <begin position="14"/>
        <end position="482"/>
    </location>
</feature>
<dbReference type="InterPro" id="IPR029510">
    <property type="entry name" value="Ald_DH_CS_GLU"/>
</dbReference>
<name>A0ABU6FEY7_9ACTN</name>
<dbReference type="EMBL" id="JAOZYC010000164">
    <property type="protein sequence ID" value="MEB8342409.1"/>
    <property type="molecule type" value="Genomic_DNA"/>
</dbReference>
<accession>A0ABU6FEY7</accession>
<keyword evidence="8" id="KW-1185">Reference proteome</keyword>
<evidence type="ECO:0000259" key="6">
    <source>
        <dbReference type="Pfam" id="PF00171"/>
    </source>
</evidence>
<dbReference type="PANTHER" id="PTHR42804">
    <property type="entry name" value="ALDEHYDE DEHYDROGENASE"/>
    <property type="match status" value="1"/>
</dbReference>
<sequence>MDSRHDHLYIGGAWVRPSTERRLAPVDPSTELSLGSVPEAVEADVDAAVGAARAAFDSPGGWASWEPSRRGEVMERFAAELDARARDIAALVSAQNGMPVNIARQLEVGYPGAVLRYYAGLARETGFSEVRAGLLGGSVEVRRLPVGVVAAIVPWNYPQVLSMFKIAPAMAAGCTVVLKPSPETVLDSYLVAEAAQAAGVPAGVLNIVPGGRAAGAHLVAHPGVDKVAFTGSTAAGRAIGETCGRLLRPVTLELGGKSAGIVLDDAELDPAVIGQDLVAATLTNNGQTCFLSTRILAPRGRYAEVVDLVTDLARSLPVGNALDEQTLVGPLVSAAQRERVEGHVAKGLAEGARLTTGGRRPADLDRGWFLEPTVLADVDNSWTVAREEIFGPVLCVIPYEDSKDAADAVRIANDSDFGLGGTVWTADPERGAAVARRVHTSTIGVNGYLPDPVAPFGGTKASGLGSELGPEGLAAYLRFQSVYQSSPADGREPAGSGAEPRDAGAAHQHTPMTATTTTLTA</sequence>
<dbReference type="InterPro" id="IPR015590">
    <property type="entry name" value="Aldehyde_DH_dom"/>
</dbReference>
<evidence type="ECO:0000256" key="1">
    <source>
        <dbReference type="ARBA" id="ARBA00009986"/>
    </source>
</evidence>
<feature type="active site" evidence="3">
    <location>
        <position position="253"/>
    </location>
</feature>
<reference evidence="7 8" key="1">
    <citation type="submission" date="2022-10" db="EMBL/GenBank/DDBJ databases">
        <authorList>
            <person name="Xie J."/>
            <person name="Shen N."/>
        </authorList>
    </citation>
    <scope>NUCLEOTIDE SEQUENCE [LARGE SCALE GENOMIC DNA]</scope>
    <source>
        <strain evidence="7 8">YIM65594</strain>
    </source>
</reference>
<dbReference type="InterPro" id="IPR016163">
    <property type="entry name" value="Ald_DH_C"/>
</dbReference>
<dbReference type="InterPro" id="IPR016161">
    <property type="entry name" value="Ald_DH/histidinol_DH"/>
</dbReference>
<dbReference type="Gene3D" id="3.40.605.10">
    <property type="entry name" value="Aldehyde Dehydrogenase, Chain A, domain 1"/>
    <property type="match status" value="1"/>
</dbReference>
<evidence type="ECO:0000256" key="5">
    <source>
        <dbReference type="SAM" id="MobiDB-lite"/>
    </source>
</evidence>
<evidence type="ECO:0000256" key="2">
    <source>
        <dbReference type="ARBA" id="ARBA00023002"/>
    </source>
</evidence>
<dbReference type="PANTHER" id="PTHR42804:SF1">
    <property type="entry name" value="ALDEHYDE DEHYDROGENASE-RELATED"/>
    <property type="match status" value="1"/>
</dbReference>
<gene>
    <name evidence="7" type="ORF">OKJ99_33445</name>
</gene>
<comment type="caution">
    <text evidence="7">The sequence shown here is derived from an EMBL/GenBank/DDBJ whole genome shotgun (WGS) entry which is preliminary data.</text>
</comment>
<dbReference type="PROSITE" id="PS00687">
    <property type="entry name" value="ALDEHYDE_DEHYDR_GLU"/>
    <property type="match status" value="1"/>
</dbReference>
<comment type="similarity">
    <text evidence="1 4">Belongs to the aldehyde dehydrogenase family.</text>
</comment>
<protein>
    <submittedName>
        <fullName evidence="7">Aldehyde dehydrogenase</fullName>
    </submittedName>
</protein>
<evidence type="ECO:0000313" key="7">
    <source>
        <dbReference type="EMBL" id="MEB8342409.1"/>
    </source>
</evidence>
<feature type="compositionally biased region" description="Low complexity" evidence="5">
    <location>
        <begin position="505"/>
        <end position="521"/>
    </location>
</feature>
<organism evidence="7 8">
    <name type="scientific">Streptomyces endophyticus</name>
    <dbReference type="NCBI Taxonomy" id="714166"/>
    <lineage>
        <taxon>Bacteria</taxon>
        <taxon>Bacillati</taxon>
        <taxon>Actinomycetota</taxon>
        <taxon>Actinomycetes</taxon>
        <taxon>Kitasatosporales</taxon>
        <taxon>Streptomycetaceae</taxon>
        <taxon>Streptomyces</taxon>
    </lineage>
</organism>
<dbReference type="CDD" id="cd07139">
    <property type="entry name" value="ALDH_AldA-Rv0768"/>
    <property type="match status" value="1"/>
</dbReference>